<dbReference type="PANTHER" id="PTHR31299">
    <property type="entry name" value="ESTERASE, PUTATIVE (AFU_ORTHOLOGUE AFUA_1G05850)-RELATED"/>
    <property type="match status" value="1"/>
</dbReference>
<dbReference type="CDD" id="cd14728">
    <property type="entry name" value="Ere-like"/>
    <property type="match status" value="1"/>
</dbReference>
<feature type="signal peptide" evidence="1">
    <location>
        <begin position="1"/>
        <end position="21"/>
    </location>
</feature>
<dbReference type="InterPro" id="IPR007815">
    <property type="entry name" value="Emycin_Estase"/>
</dbReference>
<dbReference type="RefSeq" id="WP_269415047.1">
    <property type="nucleotide sequence ID" value="NZ_JAPWGL010000002.1"/>
</dbReference>
<keyword evidence="3" id="KW-1185">Reference proteome</keyword>
<dbReference type="EMBL" id="JAPWGL010000002">
    <property type="protein sequence ID" value="MCZ4223248.1"/>
    <property type="molecule type" value="Genomic_DNA"/>
</dbReference>
<gene>
    <name evidence="2" type="ORF">O0931_08045</name>
</gene>
<proteinExistence type="predicted"/>
<sequence>MNKLTQLLTAILSITFLSAFAQSNIDFIKKNATEIAIDINSEEYNDFKKLIERIKDARIVLLGEESHGDGTTFETKARLIKFLHEKLGFKVLAFESSLYNAERAWKVAHWDKDPVKAIQNSTFELWGQTQQFLPLANYIANSIKTPNPLRVTGFDPQLHGTYLRRDLPVDFLMFLKARNIAFKDMAEQDTFYRVYNALSFELKKNNTIDQEVKSQIIQRLPSFKRILDRKIADISNLKQDSVSNFWKQFWISTSAYLPAILEEKGLDSPNTLSKSIRDSLMAENLIWIAKSQYPTDKIIVWAASIHIGKTYIEENGKQKDVTAPFMGDFLKDKLADKYYSICFTAYEGEVAWYNNPTASKIDKPSTNSFETLFEQAGFKNAFLDLKSLSKTKKGKWLNEPRSMRPYGYYPLERRWPQIFDAVIFNKQMTRALPVRQ</sequence>
<dbReference type="Proteomes" id="UP001144341">
    <property type="component" value="Unassembled WGS sequence"/>
</dbReference>
<accession>A0ABT4KWD5</accession>
<dbReference type="Pfam" id="PF05139">
    <property type="entry name" value="Erythro_esteras"/>
    <property type="match status" value="1"/>
</dbReference>
<comment type="caution">
    <text evidence="2">The sequence shown here is derived from an EMBL/GenBank/DDBJ whole genome shotgun (WGS) entry which is preliminary data.</text>
</comment>
<name>A0ABT4KWD5_9SPHI</name>
<evidence type="ECO:0000256" key="1">
    <source>
        <dbReference type="SAM" id="SignalP"/>
    </source>
</evidence>
<reference evidence="2" key="1">
    <citation type="submission" date="2022-12" db="EMBL/GenBank/DDBJ databases">
        <title>Genome sequence of SJ11.</title>
        <authorList>
            <person name="Woo H."/>
        </authorList>
    </citation>
    <scope>NUCLEOTIDE SEQUENCE</scope>
    <source>
        <strain evidence="2">SJ11</strain>
    </source>
</reference>
<dbReference type="SUPFAM" id="SSF159501">
    <property type="entry name" value="EreA/ChaN-like"/>
    <property type="match status" value="1"/>
</dbReference>
<dbReference type="InterPro" id="IPR052036">
    <property type="entry name" value="Hydrolase/PRTase-associated"/>
</dbReference>
<organism evidence="2 3">
    <name type="scientific">Pedobacter rhodius</name>
    <dbReference type="NCBI Taxonomy" id="3004098"/>
    <lineage>
        <taxon>Bacteria</taxon>
        <taxon>Pseudomonadati</taxon>
        <taxon>Bacteroidota</taxon>
        <taxon>Sphingobacteriia</taxon>
        <taxon>Sphingobacteriales</taxon>
        <taxon>Sphingobacteriaceae</taxon>
        <taxon>Pedobacter</taxon>
    </lineage>
</organism>
<dbReference type="Gene3D" id="3.40.1660.10">
    <property type="entry name" value="EreA-like (biosynthetic domain)"/>
    <property type="match status" value="2"/>
</dbReference>
<feature type="chain" id="PRO_5047176452" evidence="1">
    <location>
        <begin position="22"/>
        <end position="436"/>
    </location>
</feature>
<dbReference type="PANTHER" id="PTHR31299:SF0">
    <property type="entry name" value="ESTERASE, PUTATIVE (AFU_ORTHOLOGUE AFUA_1G05850)-RELATED"/>
    <property type="match status" value="1"/>
</dbReference>
<protein>
    <submittedName>
        <fullName evidence="2">Erythromycin esterase family protein</fullName>
    </submittedName>
</protein>
<evidence type="ECO:0000313" key="3">
    <source>
        <dbReference type="Proteomes" id="UP001144341"/>
    </source>
</evidence>
<evidence type="ECO:0000313" key="2">
    <source>
        <dbReference type="EMBL" id="MCZ4223248.1"/>
    </source>
</evidence>
<keyword evidence="1" id="KW-0732">Signal</keyword>